<accession>A0A840J0U8</accession>
<dbReference type="InterPro" id="IPR027417">
    <property type="entry name" value="P-loop_NTPase"/>
</dbReference>
<evidence type="ECO:0000313" key="4">
    <source>
        <dbReference type="EMBL" id="MBB4687369.1"/>
    </source>
</evidence>
<evidence type="ECO:0000259" key="3">
    <source>
        <dbReference type="PROSITE" id="PS50893"/>
    </source>
</evidence>
<dbReference type="Gene3D" id="3.40.50.300">
    <property type="entry name" value="P-loop containing nucleotide triphosphate hydrolases"/>
    <property type="match status" value="1"/>
</dbReference>
<keyword evidence="5" id="KW-1185">Reference proteome</keyword>
<dbReference type="AlphaFoldDB" id="A0A840J0U8"/>
<dbReference type="PANTHER" id="PTHR43158:SF2">
    <property type="entry name" value="SKFA PEPTIDE EXPORT ATP-BINDING PROTEIN SKFE"/>
    <property type="match status" value="1"/>
</dbReference>
<evidence type="ECO:0000256" key="2">
    <source>
        <dbReference type="ARBA" id="ARBA00022840"/>
    </source>
</evidence>
<sequence>MGTAEGDGVLIETQDVGVTAGETELFNGLDLAVGGGECLVVSGSNGAGKSTLLRCLYGSQTPTTGRISVCGRAPDERSARFRRRVSVLLDDSALFDELTPRQHLDLLSRSFGTQIELGPVPAPDVPAAELSAGQRRRLLLHAAVARPHEVLLLDEPERALDAAGRTWLEELVSASVARGAAVVVATHHAPLSDAVADYVVEL</sequence>
<reference evidence="4 5" key="1">
    <citation type="submission" date="2020-08" db="EMBL/GenBank/DDBJ databases">
        <title>Sequencing the genomes of 1000 actinobacteria strains.</title>
        <authorList>
            <person name="Klenk H.-P."/>
        </authorList>
    </citation>
    <scope>NUCLEOTIDE SEQUENCE [LARGE SCALE GENOMIC DNA]</scope>
    <source>
        <strain evidence="4 5">DSM 45859</strain>
    </source>
</reference>
<dbReference type="Proteomes" id="UP000581769">
    <property type="component" value="Unassembled WGS sequence"/>
</dbReference>
<evidence type="ECO:0000256" key="1">
    <source>
        <dbReference type="ARBA" id="ARBA00022741"/>
    </source>
</evidence>
<dbReference type="SMART" id="SM00382">
    <property type="entry name" value="AAA"/>
    <property type="match status" value="1"/>
</dbReference>
<dbReference type="SUPFAM" id="SSF52540">
    <property type="entry name" value="P-loop containing nucleoside triphosphate hydrolases"/>
    <property type="match status" value="1"/>
</dbReference>
<comment type="caution">
    <text evidence="4">The sequence shown here is derived from an EMBL/GenBank/DDBJ whole genome shotgun (WGS) entry which is preliminary data.</text>
</comment>
<gene>
    <name evidence="4" type="ORF">BJY18_004854</name>
</gene>
<dbReference type="PANTHER" id="PTHR43158">
    <property type="entry name" value="SKFA PEPTIDE EXPORT ATP-BINDING PROTEIN SKFE"/>
    <property type="match status" value="1"/>
</dbReference>
<keyword evidence="1" id="KW-0547">Nucleotide-binding</keyword>
<name>A0A840J0U8_9PSEU</name>
<organism evidence="4 5">
    <name type="scientific">Amycolatopsis jiangsuensis</name>
    <dbReference type="NCBI Taxonomy" id="1181879"/>
    <lineage>
        <taxon>Bacteria</taxon>
        <taxon>Bacillati</taxon>
        <taxon>Actinomycetota</taxon>
        <taxon>Actinomycetes</taxon>
        <taxon>Pseudonocardiales</taxon>
        <taxon>Pseudonocardiaceae</taxon>
        <taxon>Amycolatopsis</taxon>
    </lineage>
</organism>
<dbReference type="GO" id="GO:0005524">
    <property type="term" value="F:ATP binding"/>
    <property type="evidence" value="ECO:0007669"/>
    <property type="project" value="UniProtKB-KW"/>
</dbReference>
<dbReference type="InterPro" id="IPR003439">
    <property type="entry name" value="ABC_transporter-like_ATP-bd"/>
</dbReference>
<evidence type="ECO:0000313" key="5">
    <source>
        <dbReference type="Proteomes" id="UP000581769"/>
    </source>
</evidence>
<feature type="domain" description="ABC transporter" evidence="3">
    <location>
        <begin position="11"/>
        <end position="199"/>
    </location>
</feature>
<dbReference type="RefSeq" id="WP_184782094.1">
    <property type="nucleotide sequence ID" value="NZ_JACHMG010000001.1"/>
</dbReference>
<protein>
    <submittedName>
        <fullName evidence="4">ABC-type multidrug transport system ATPase subunit</fullName>
    </submittedName>
</protein>
<dbReference type="InterPro" id="IPR003593">
    <property type="entry name" value="AAA+_ATPase"/>
</dbReference>
<proteinExistence type="predicted"/>
<dbReference type="PROSITE" id="PS50893">
    <property type="entry name" value="ABC_TRANSPORTER_2"/>
    <property type="match status" value="1"/>
</dbReference>
<dbReference type="Pfam" id="PF00005">
    <property type="entry name" value="ABC_tran"/>
    <property type="match status" value="1"/>
</dbReference>
<dbReference type="GO" id="GO:0016887">
    <property type="term" value="F:ATP hydrolysis activity"/>
    <property type="evidence" value="ECO:0007669"/>
    <property type="project" value="InterPro"/>
</dbReference>
<keyword evidence="2" id="KW-0067">ATP-binding</keyword>
<dbReference type="EMBL" id="JACHMG010000001">
    <property type="protein sequence ID" value="MBB4687369.1"/>
    <property type="molecule type" value="Genomic_DNA"/>
</dbReference>